<comment type="caution">
    <text evidence="1">The sequence shown here is derived from an EMBL/GenBank/DDBJ whole genome shotgun (WGS) entry which is preliminary data.</text>
</comment>
<keyword evidence="2" id="KW-1185">Reference proteome</keyword>
<organism evidence="1 2">
    <name type="scientific">Trichocoleus desertorum GB2-A4</name>
    <dbReference type="NCBI Taxonomy" id="2933944"/>
    <lineage>
        <taxon>Bacteria</taxon>
        <taxon>Bacillati</taxon>
        <taxon>Cyanobacteriota</taxon>
        <taxon>Cyanophyceae</taxon>
        <taxon>Leptolyngbyales</taxon>
        <taxon>Trichocoleusaceae</taxon>
        <taxon>Trichocoleus</taxon>
    </lineage>
</organism>
<evidence type="ECO:0000313" key="2">
    <source>
        <dbReference type="Proteomes" id="UP001464891"/>
    </source>
</evidence>
<name>A0ABV0J5V6_9CYAN</name>
<reference evidence="1 2" key="1">
    <citation type="submission" date="2022-04" db="EMBL/GenBank/DDBJ databases">
        <title>Positive selection, recombination, and allopatry shape intraspecific diversity of widespread and dominant cyanobacteria.</title>
        <authorList>
            <person name="Wei J."/>
            <person name="Shu W."/>
            <person name="Hu C."/>
        </authorList>
    </citation>
    <scope>NUCLEOTIDE SEQUENCE [LARGE SCALE GENOMIC DNA]</scope>
    <source>
        <strain evidence="1 2">GB2-A4</strain>
    </source>
</reference>
<gene>
    <name evidence="1" type="ORF">NC998_08595</name>
</gene>
<dbReference type="Proteomes" id="UP001464891">
    <property type="component" value="Unassembled WGS sequence"/>
</dbReference>
<dbReference type="PANTHER" id="PTHR34547:SF1">
    <property type="entry name" value="YACP-LIKE NYN DOMAIN PROTEIN"/>
    <property type="match status" value="1"/>
</dbReference>
<sequence length="189" mass="21705">MPRSLLQAVLLVDGYNVVGTWPELKQARDCDGLEAARWKLIEALTNYSAFQGYDTQVVFDAQYRDTASNCEIVTQNLSVHYTDFGQTADTFIERACALFRHDIRKFHSRLIVATSDRAQQLTVVGYGAEWMSSQQLAFEVETAARRIHRKQRNTQRSPQRFLANSLDPAAQQRLAELRMGVKPKKFRKY</sequence>
<dbReference type="InterPro" id="IPR010298">
    <property type="entry name" value="YacP-like"/>
</dbReference>
<evidence type="ECO:0000313" key="1">
    <source>
        <dbReference type="EMBL" id="MEP0817154.1"/>
    </source>
</evidence>
<dbReference type="Pfam" id="PF05991">
    <property type="entry name" value="NYN_YacP"/>
    <property type="match status" value="1"/>
</dbReference>
<dbReference type="PANTHER" id="PTHR34547">
    <property type="entry name" value="YACP-LIKE NYN DOMAIN PROTEIN"/>
    <property type="match status" value="1"/>
</dbReference>
<protein>
    <submittedName>
        <fullName evidence="1">NYN domain-containing protein</fullName>
    </submittedName>
</protein>
<accession>A0ABV0J5V6</accession>
<dbReference type="CDD" id="cd10912">
    <property type="entry name" value="PIN_YacP-like"/>
    <property type="match status" value="1"/>
</dbReference>
<dbReference type="EMBL" id="JAMPKM010000004">
    <property type="protein sequence ID" value="MEP0817154.1"/>
    <property type="molecule type" value="Genomic_DNA"/>
</dbReference>
<dbReference type="RefSeq" id="WP_190437874.1">
    <property type="nucleotide sequence ID" value="NZ_JAMPKM010000004.1"/>
</dbReference>
<proteinExistence type="predicted"/>